<feature type="active site" evidence="14 17">
    <location>
        <position position="393"/>
    </location>
</feature>
<dbReference type="FunFam" id="2.20.100.10:FF:000079">
    <property type="entry name" value="ADAM metallopeptidase with thrombospondin type 1 motif 17"/>
    <property type="match status" value="1"/>
</dbReference>
<dbReference type="InterPro" id="IPR002870">
    <property type="entry name" value="Peptidase_M12B_N"/>
</dbReference>
<evidence type="ECO:0000256" key="3">
    <source>
        <dbReference type="ARBA" id="ARBA00022530"/>
    </source>
</evidence>
<evidence type="ECO:0000256" key="18">
    <source>
        <dbReference type="SAM" id="MobiDB-lite"/>
    </source>
</evidence>
<dbReference type="Pfam" id="PF08686">
    <property type="entry name" value="PLAC"/>
    <property type="match status" value="1"/>
</dbReference>
<feature type="disulfide bond" evidence="16">
    <location>
        <begin position="563"/>
        <end position="601"/>
    </location>
</feature>
<dbReference type="PROSITE" id="PS50215">
    <property type="entry name" value="ADAM_MEPRO"/>
    <property type="match status" value="1"/>
</dbReference>
<dbReference type="InterPro" id="IPR041645">
    <property type="entry name" value="ADAMTS_CR_2"/>
</dbReference>
<evidence type="ECO:0000256" key="9">
    <source>
        <dbReference type="ARBA" id="ARBA00022833"/>
    </source>
</evidence>
<dbReference type="InterPro" id="IPR013273">
    <property type="entry name" value="ADAMTS/ADAMTS-like"/>
</dbReference>
<keyword evidence="2" id="KW-0964">Secreted</keyword>
<dbReference type="PANTHER" id="PTHR13723:SF26">
    <property type="entry name" value="A DISINTEGRIN AND METALLOPROTEINASE WITH THROMBOSPONDIN MOTIFS 10"/>
    <property type="match status" value="1"/>
</dbReference>
<sequence length="1062" mass="116102">MAPACQILRWALALGLGLTFEVTHAFRSQDELLSSLESYEIAFPTRVDHNGALLAFSPPPPRRQRRGTGATAESRLFYKVAAPSTHFLLNLTRNSRLLAGHISVEYWTREGLAWQRAARPHCLYAGHLQGQAGSSHVAISTCGGLHGLIVADEEEYLIEPLQGGPKGPRGPEESGPHVVYKRSSLRHPHLDTACGVRDEKPWKGRPWWLRTLKPPPARPPGNETERGQPGLKRSVSRERYVETLVVADKMMVAYHGRRDVEQYVLAIMNIVAKLFQDSSLGNTINILVTRLILLTEDQPTLEITHHAGKSLDSFCKWQKSIVNHSGHGNAIPENGMANHDTAVLITRYDICIYKNKPCGTLGLAPVGGMCERERSCSINEDIGLATAFTIAHEIGHTFGMNHDGVGNSCGARGQDPAKLMAAHITMKTNPFVWSSCSRDYITSFLDSGLGLCLNNRPPRQDFVYPTVAPGQAYDADEQCRFQHGVKSRQCKYGEVCSELWCLSKSNRCITNSIPAAEGTLCQTHTIDKGWCYKRVCVPFGSRPEGVDGAWGSWTPWGDCSRTCGGGVSSSSRHCDSPRPTIGGKYCLGERRRHRSCNTDDCPPGSQDFREMQCSEFDSVPFRGKFYTWKTYRGGGVKACSLTCLAEGFNFYTERAAAVVDGTPCRPDTVDICVSGECKHVGCDRVLGSDLREDKCRVCGGDGSACETIEGVFGPASPGAGYEDVVWIPKGSVHIFIQDLNLSLSHLALKGNQESLLLEGLPGTPQPHRLPLAGTTFQLRQGPDQTQSLEALGPINASLIVMVTTRLGLGVLRGWDPLPASRISDPCTPHSWVVGNWSRCSRSCDAGVRSRSVVCQRRVSAAEEKALDDRQGRGWPCGVPTTRLSCSVDISRPLLPPLGLHPAHPLSMKRPLQLQCTPNCGPGLRHRVVLCKSADHRATLPPAHCSPAAKPPATMRCNLRRCPPARWVAGEWGECSAPCGVGQQQRSVRCTSHTGQPSQECTEALRPPATQQCEAKCDSAPAGDGPEECKDVNKVAYCPLVLKFQFCSRAYFRQMCCKTCQGH</sequence>
<keyword evidence="12 16" id="KW-1015">Disulfide bond</keyword>
<evidence type="ECO:0000256" key="6">
    <source>
        <dbReference type="ARBA" id="ARBA00022729"/>
    </source>
</evidence>
<feature type="disulfide bond" evidence="16">
    <location>
        <begin position="409"/>
        <end position="436"/>
    </location>
</feature>
<dbReference type="FunFam" id="2.20.100.10:FF:000006">
    <property type="entry name" value="A disintegrin and metalloproteinase with thrombospondin motifs 1"/>
    <property type="match status" value="1"/>
</dbReference>
<dbReference type="CDD" id="cd04273">
    <property type="entry name" value="ZnMc_ADAMTS_like"/>
    <property type="match status" value="1"/>
</dbReference>
<keyword evidence="7" id="KW-0677">Repeat</keyword>
<evidence type="ECO:0000256" key="5">
    <source>
        <dbReference type="ARBA" id="ARBA00022723"/>
    </source>
</evidence>
<organism evidence="22 23">
    <name type="scientific">Prolemur simus</name>
    <name type="common">Greater bamboo lemur</name>
    <name type="synonym">Hapalemur simus</name>
    <dbReference type="NCBI Taxonomy" id="1328070"/>
    <lineage>
        <taxon>Eukaryota</taxon>
        <taxon>Metazoa</taxon>
        <taxon>Chordata</taxon>
        <taxon>Craniata</taxon>
        <taxon>Vertebrata</taxon>
        <taxon>Euteleostomi</taxon>
        <taxon>Mammalia</taxon>
        <taxon>Eutheria</taxon>
        <taxon>Euarchontoglires</taxon>
        <taxon>Primates</taxon>
        <taxon>Strepsirrhini</taxon>
        <taxon>Lemuriformes</taxon>
        <taxon>Lemuridae</taxon>
        <taxon>Prolemur</taxon>
    </lineage>
</organism>
<dbReference type="Pfam" id="PF19236">
    <property type="entry name" value="ADAMTS_CR_3"/>
    <property type="match status" value="1"/>
</dbReference>
<feature type="binding site" evidence="15">
    <location>
        <position position="242"/>
    </location>
    <ligand>
        <name>Ca(2+)</name>
        <dbReference type="ChEBI" id="CHEBI:29108"/>
        <label>1</label>
    </ligand>
</feature>
<dbReference type="PRINTS" id="PR01857">
    <property type="entry name" value="ADAMTSFAMILY"/>
</dbReference>
<feature type="binding site" evidence="15">
    <location>
        <position position="340"/>
    </location>
    <ligand>
        <name>Ca(2+)</name>
        <dbReference type="ChEBI" id="CHEBI:29108"/>
        <label>1</label>
    </ligand>
</feature>
<evidence type="ECO:0000256" key="19">
    <source>
        <dbReference type="SAM" id="SignalP"/>
    </source>
</evidence>
<dbReference type="Pfam" id="PF00090">
    <property type="entry name" value="TSP_1"/>
    <property type="match status" value="1"/>
</dbReference>
<dbReference type="Gene3D" id="2.60.120.830">
    <property type="match status" value="1"/>
</dbReference>
<dbReference type="PANTHER" id="PTHR13723">
    <property type="entry name" value="ADAMTS A DISINTEGRIN AND METALLOPROTEASE WITH THROMBOSPONDIN MOTIFS PROTEASE"/>
    <property type="match status" value="1"/>
</dbReference>
<keyword evidence="4" id="KW-0645">Protease</keyword>
<dbReference type="AlphaFoldDB" id="A0A8C9DQW1"/>
<keyword evidence="10" id="KW-0482">Metalloprotease</keyword>
<keyword evidence="5 15" id="KW-0479">Metal-binding</keyword>
<dbReference type="InterPro" id="IPR010909">
    <property type="entry name" value="PLAC"/>
</dbReference>
<keyword evidence="23" id="KW-1185">Reference proteome</keyword>
<feature type="disulfide bond" evidence="16">
    <location>
        <begin position="370"/>
        <end position="452"/>
    </location>
</feature>
<dbReference type="GeneTree" id="ENSGT00940000158404"/>
<dbReference type="Gene3D" id="3.40.390.10">
    <property type="entry name" value="Collagenase (Catalytic Domain)"/>
    <property type="match status" value="1"/>
</dbReference>
<reference evidence="22" key="1">
    <citation type="submission" date="2025-08" db="UniProtKB">
        <authorList>
            <consortium name="Ensembl"/>
        </authorList>
    </citation>
    <scope>IDENTIFICATION</scope>
</reference>
<evidence type="ECO:0000256" key="14">
    <source>
        <dbReference type="PIRSR" id="PIRSR613273-1"/>
    </source>
</evidence>
<dbReference type="FunFam" id="3.40.390.10:FF:000001">
    <property type="entry name" value="A disintegrin and metalloproteinase with thrombospondin motifs 1"/>
    <property type="match status" value="1"/>
</dbReference>
<accession>A0A8C9DQW1</accession>
<dbReference type="PROSITE" id="PS50900">
    <property type="entry name" value="PLAC"/>
    <property type="match status" value="1"/>
</dbReference>
<evidence type="ECO:0000256" key="8">
    <source>
        <dbReference type="ARBA" id="ARBA00022801"/>
    </source>
</evidence>
<dbReference type="SUPFAM" id="SSF82895">
    <property type="entry name" value="TSP-1 type 1 repeat"/>
    <property type="match status" value="3"/>
</dbReference>
<comment type="cofactor">
    <cofactor evidence="15">
        <name>Zn(2+)</name>
        <dbReference type="ChEBI" id="CHEBI:29105"/>
    </cofactor>
    <text evidence="15">Binds 1 zinc ion per subunit.</text>
</comment>
<evidence type="ECO:0000256" key="16">
    <source>
        <dbReference type="PIRSR" id="PIRSR613273-3"/>
    </source>
</evidence>
<feature type="chain" id="PRO_5034902738" evidence="19">
    <location>
        <begin position="26"/>
        <end position="1062"/>
    </location>
</feature>
<dbReference type="InterPro" id="IPR001590">
    <property type="entry name" value="Peptidase_M12B"/>
</dbReference>
<feature type="disulfide bond" evidence="16">
    <location>
        <begin position="479"/>
        <end position="501"/>
    </location>
</feature>
<dbReference type="Proteomes" id="UP000694414">
    <property type="component" value="Unplaced"/>
</dbReference>
<evidence type="ECO:0000256" key="1">
    <source>
        <dbReference type="ARBA" id="ARBA00004498"/>
    </source>
</evidence>
<dbReference type="GO" id="GO:0030198">
    <property type="term" value="P:extracellular matrix organization"/>
    <property type="evidence" value="ECO:0007669"/>
    <property type="project" value="InterPro"/>
</dbReference>
<evidence type="ECO:0000259" key="20">
    <source>
        <dbReference type="PROSITE" id="PS50215"/>
    </source>
</evidence>
<gene>
    <name evidence="22" type="primary">ADAMTS10</name>
</gene>
<dbReference type="InterPro" id="IPR036383">
    <property type="entry name" value="TSP1_rpt_sf"/>
</dbReference>
<dbReference type="Gene3D" id="3.40.1620.60">
    <property type="match status" value="1"/>
</dbReference>
<name>A0A8C9DQW1_PROSS</name>
<feature type="domain" description="Peptidase M12B" evidence="20">
    <location>
        <begin position="239"/>
        <end position="457"/>
    </location>
</feature>
<keyword evidence="13" id="KW-0325">Glycoprotein</keyword>
<feature type="disulfide bond" evidence="16">
    <location>
        <begin position="559"/>
        <end position="596"/>
    </location>
</feature>
<keyword evidence="15" id="KW-0106">Calcium</keyword>
<feature type="disulfide bond" evidence="16">
    <location>
        <begin position="490"/>
        <end position="508"/>
    </location>
</feature>
<feature type="binding site" evidence="15">
    <location>
        <position position="242"/>
    </location>
    <ligand>
        <name>Ca(2+)</name>
        <dbReference type="ChEBI" id="CHEBI:29108"/>
        <label>2</label>
    </ligand>
</feature>
<keyword evidence="3" id="KW-0272">Extracellular matrix</keyword>
<evidence type="ECO:0000256" key="7">
    <source>
        <dbReference type="ARBA" id="ARBA00022737"/>
    </source>
</evidence>
<dbReference type="InterPro" id="IPR045371">
    <property type="entry name" value="ADAMTS_CR_3"/>
</dbReference>
<feature type="signal peptide" evidence="19">
    <location>
        <begin position="1"/>
        <end position="25"/>
    </location>
</feature>
<feature type="region of interest" description="Disordered" evidence="18">
    <location>
        <begin position="211"/>
        <end position="234"/>
    </location>
</feature>
<feature type="disulfide bond" evidence="16">
    <location>
        <begin position="574"/>
        <end position="586"/>
    </location>
</feature>
<evidence type="ECO:0000256" key="15">
    <source>
        <dbReference type="PIRSR" id="PIRSR613273-2"/>
    </source>
</evidence>
<dbReference type="GO" id="GO:0046872">
    <property type="term" value="F:metal ion binding"/>
    <property type="evidence" value="ECO:0007669"/>
    <property type="project" value="UniProtKB-KW"/>
</dbReference>
<dbReference type="InterPro" id="IPR000884">
    <property type="entry name" value="TSP1_rpt"/>
</dbReference>
<keyword evidence="9 15" id="KW-0862">Zinc</keyword>
<dbReference type="Pfam" id="PF01562">
    <property type="entry name" value="Pep_M12B_propep"/>
    <property type="match status" value="1"/>
</dbReference>
<dbReference type="GO" id="GO:0004222">
    <property type="term" value="F:metalloendopeptidase activity"/>
    <property type="evidence" value="ECO:0007669"/>
    <property type="project" value="InterPro"/>
</dbReference>
<dbReference type="Pfam" id="PF17771">
    <property type="entry name" value="ADAMTS_CR_2"/>
    <property type="match status" value="1"/>
</dbReference>
<feature type="binding site" evidence="15 17">
    <location>
        <position position="396"/>
    </location>
    <ligand>
        <name>Zn(2+)</name>
        <dbReference type="ChEBI" id="CHEBI:29105"/>
        <note>catalytic</note>
    </ligand>
</feature>
<feature type="domain" description="PLAC" evidence="21">
    <location>
        <begin position="1024"/>
        <end position="1062"/>
    </location>
</feature>
<evidence type="ECO:0000313" key="22">
    <source>
        <dbReference type="Ensembl" id="ENSPSMP00000026957.1"/>
    </source>
</evidence>
<feature type="binding site" evidence="15 17">
    <location>
        <position position="402"/>
    </location>
    <ligand>
        <name>Zn(2+)</name>
        <dbReference type="ChEBI" id="CHEBI:29105"/>
        <note>catalytic</note>
    </ligand>
</feature>
<comment type="caution">
    <text evidence="17">Lacks conserved residue(s) required for the propagation of feature annotation.</text>
</comment>
<dbReference type="Pfam" id="PF01421">
    <property type="entry name" value="Reprolysin"/>
    <property type="match status" value="1"/>
</dbReference>
<dbReference type="SUPFAM" id="SSF55486">
    <property type="entry name" value="Metalloproteases ('zincins'), catalytic domain"/>
    <property type="match status" value="1"/>
</dbReference>
<dbReference type="InterPro" id="IPR010294">
    <property type="entry name" value="ADAMTS_spacer1"/>
</dbReference>
<evidence type="ECO:0000256" key="2">
    <source>
        <dbReference type="ARBA" id="ARBA00022525"/>
    </source>
</evidence>
<evidence type="ECO:0000256" key="12">
    <source>
        <dbReference type="ARBA" id="ARBA00023157"/>
    </source>
</evidence>
<dbReference type="GO" id="GO:0031012">
    <property type="term" value="C:extracellular matrix"/>
    <property type="evidence" value="ECO:0007669"/>
    <property type="project" value="TreeGrafter"/>
</dbReference>
<proteinExistence type="predicted"/>
<feature type="disulfide bond" evidence="16">
    <location>
        <begin position="351"/>
        <end position="358"/>
    </location>
</feature>
<dbReference type="Gene3D" id="2.20.100.10">
    <property type="entry name" value="Thrombospondin type-1 (TSP1) repeat"/>
    <property type="match status" value="2"/>
</dbReference>
<keyword evidence="11" id="KW-0865">Zymogen</keyword>
<feature type="binding site" evidence="15 17">
    <location>
        <position position="392"/>
    </location>
    <ligand>
        <name>Zn(2+)</name>
        <dbReference type="ChEBI" id="CHEBI:29105"/>
        <note>catalytic</note>
    </ligand>
</feature>
<dbReference type="FunFam" id="3.40.1620.60:FF:000002">
    <property type="entry name" value="A disintegrin and metalloproteinase with thrombospondin motifs 10"/>
    <property type="match status" value="1"/>
</dbReference>
<dbReference type="Pfam" id="PF19030">
    <property type="entry name" value="TSP1_ADAMTS"/>
    <property type="match status" value="3"/>
</dbReference>
<dbReference type="PROSITE" id="PS50092">
    <property type="entry name" value="TSP1"/>
    <property type="match status" value="3"/>
</dbReference>
<evidence type="ECO:0000256" key="13">
    <source>
        <dbReference type="ARBA" id="ARBA00023180"/>
    </source>
</evidence>
<dbReference type="GO" id="GO:0006508">
    <property type="term" value="P:proteolysis"/>
    <property type="evidence" value="ECO:0007669"/>
    <property type="project" value="UniProtKB-KW"/>
</dbReference>
<evidence type="ECO:0000313" key="23">
    <source>
        <dbReference type="Proteomes" id="UP000694414"/>
    </source>
</evidence>
<comment type="subcellular location">
    <subcellularLocation>
        <location evidence="1">Secreted</location>
        <location evidence="1">Extracellular space</location>
        <location evidence="1">Extracellular matrix</location>
    </subcellularLocation>
</comment>
<keyword evidence="8" id="KW-0378">Hydrolase</keyword>
<feature type="binding site" description="in inhibited form" evidence="15">
    <location>
        <position position="194"/>
    </location>
    <ligand>
        <name>Zn(2+)</name>
        <dbReference type="ChEBI" id="CHEBI:29105"/>
        <note>catalytic</note>
    </ligand>
</feature>
<keyword evidence="6 19" id="KW-0732">Signal</keyword>
<dbReference type="InterPro" id="IPR024079">
    <property type="entry name" value="MetalloPept_cat_dom_sf"/>
</dbReference>
<evidence type="ECO:0000259" key="21">
    <source>
        <dbReference type="PROSITE" id="PS50900"/>
    </source>
</evidence>
<protein>
    <submittedName>
        <fullName evidence="22">ADAM metallopeptidase with thrombospondin type 1 motif 10</fullName>
    </submittedName>
</protein>
<dbReference type="Pfam" id="PF05986">
    <property type="entry name" value="ADAMTS_spacer1"/>
    <property type="match status" value="1"/>
</dbReference>
<dbReference type="SMART" id="SM00209">
    <property type="entry name" value="TSP1"/>
    <property type="match status" value="3"/>
</dbReference>
<feature type="disulfide bond" evidence="16">
    <location>
        <begin position="496"/>
        <end position="531"/>
    </location>
</feature>
<evidence type="ECO:0000256" key="11">
    <source>
        <dbReference type="ARBA" id="ARBA00023145"/>
    </source>
</evidence>
<feature type="disulfide bond" evidence="16">
    <location>
        <begin position="521"/>
        <end position="536"/>
    </location>
</feature>
<evidence type="ECO:0000256" key="4">
    <source>
        <dbReference type="ARBA" id="ARBA00022670"/>
    </source>
</evidence>
<reference evidence="22" key="2">
    <citation type="submission" date="2025-09" db="UniProtKB">
        <authorList>
            <consortium name="Ensembl"/>
        </authorList>
    </citation>
    <scope>IDENTIFICATION</scope>
</reference>
<feature type="disulfide bond" evidence="16">
    <location>
        <begin position="315"/>
        <end position="376"/>
    </location>
</feature>
<evidence type="ECO:0000256" key="17">
    <source>
        <dbReference type="PROSITE-ProRule" id="PRU00276"/>
    </source>
</evidence>
<evidence type="ECO:0000256" key="10">
    <source>
        <dbReference type="ARBA" id="ARBA00023049"/>
    </source>
</evidence>
<dbReference type="Ensembl" id="ENSPSMT00000031199.1">
    <property type="protein sequence ID" value="ENSPSMP00000026957.1"/>
    <property type="gene ID" value="ENSPSMG00000018823.1"/>
</dbReference>
<dbReference type="InterPro" id="IPR050439">
    <property type="entry name" value="ADAMTS_ADAMTS-like"/>
</dbReference>
<feature type="binding site" evidence="15">
    <location>
        <position position="452"/>
    </location>
    <ligand>
        <name>Ca(2+)</name>
        <dbReference type="ChEBI" id="CHEBI:29108"/>
        <label>1</label>
    </ligand>
</feature>